<proteinExistence type="predicted"/>
<evidence type="ECO:0000313" key="2">
    <source>
        <dbReference type="Proteomes" id="UP000283458"/>
    </source>
</evidence>
<comment type="caution">
    <text evidence="1">The sequence shown here is derived from an EMBL/GenBank/DDBJ whole genome shotgun (WGS) entry which is preliminary data.</text>
</comment>
<keyword evidence="2" id="KW-1185">Reference proteome</keyword>
<dbReference type="EMBL" id="QYUL01000001">
    <property type="protein sequence ID" value="RJF84878.1"/>
    <property type="molecule type" value="Genomic_DNA"/>
</dbReference>
<accession>A0A418W4G3</accession>
<evidence type="ECO:0000313" key="1">
    <source>
        <dbReference type="EMBL" id="RJF84878.1"/>
    </source>
</evidence>
<dbReference type="AlphaFoldDB" id="A0A418W4G3"/>
<dbReference type="Proteomes" id="UP000283458">
    <property type="component" value="Unassembled WGS sequence"/>
</dbReference>
<dbReference type="RefSeq" id="WP_119830511.1">
    <property type="nucleotide sequence ID" value="NZ_QYUL01000001.1"/>
</dbReference>
<sequence>MTDEIAWIAELDYRRPSGVAETLYLSHGAVRPMPSSCPDRPNQKYANRMVEVPSYQTRALGDPSRLGGSIGVGNLTVSNGDGSLSYLRDCRPVAVRLWRGRSGRPLADWTPVATCGARDLRWDIGGEQAGRLTAPMLDARADLEDMIQEATYGGSNSGATGYEGEPGGIKGQTKPLALGDLTDAQVQGVWVNQVARVAQLHDGVGAGTLAAVTTIWDRGGAAGLTLSADSTGTVFDAATPSSTQYATDLTRGYVRIGGTLGALPTFGLRGAAAAGDTAPSILRWLLTRRGHGARIGASLAAWNTTAKVGVWLGQPNTYREAWDVVAASAAVWVLPDAAGLWQVGALAAPVGAPVLALSERKIKEISVADATIARPVWKVTVRWGRIYKTYARSDLAGALVGTATEARLAEEWRSAVALASAVKAIWGDQAREITIDTALRAEADAAALAAQLLTLFGPRPDGSPRQLLRVAVEMTDAVLALAHGQEVALSYPLEGLTGSWVVWGKRPAAPAEHLIELELFG</sequence>
<organism evidence="1 2">
    <name type="scientific">Azospirillum cavernae</name>
    <dbReference type="NCBI Taxonomy" id="2320860"/>
    <lineage>
        <taxon>Bacteria</taxon>
        <taxon>Pseudomonadati</taxon>
        <taxon>Pseudomonadota</taxon>
        <taxon>Alphaproteobacteria</taxon>
        <taxon>Rhodospirillales</taxon>
        <taxon>Azospirillaceae</taxon>
        <taxon>Azospirillum</taxon>
    </lineage>
</organism>
<evidence type="ECO:0008006" key="3">
    <source>
        <dbReference type="Google" id="ProtNLM"/>
    </source>
</evidence>
<protein>
    <recommendedName>
        <fullName evidence="3">Tip attachment protein J domain-containing protein</fullName>
    </recommendedName>
</protein>
<gene>
    <name evidence="1" type="ORF">D3877_10400</name>
</gene>
<name>A0A418W4G3_9PROT</name>
<reference evidence="1 2" key="1">
    <citation type="submission" date="2018-09" db="EMBL/GenBank/DDBJ databases">
        <authorList>
            <person name="Zhu H."/>
        </authorList>
    </citation>
    <scope>NUCLEOTIDE SEQUENCE [LARGE SCALE GENOMIC DNA]</scope>
    <source>
        <strain evidence="1 2">K2W22B-5</strain>
    </source>
</reference>
<dbReference type="OrthoDB" id="7298413at2"/>